<keyword evidence="2" id="KW-0813">Transport</keyword>
<evidence type="ECO:0000259" key="6">
    <source>
        <dbReference type="Pfam" id="PF23273"/>
    </source>
</evidence>
<dbReference type="Pfam" id="PF23036">
    <property type="entry name" value="TRAPPC10_1st"/>
    <property type="match status" value="1"/>
</dbReference>
<keyword evidence="3" id="KW-0333">Golgi apparatus</keyword>
<evidence type="ECO:0000256" key="3">
    <source>
        <dbReference type="ARBA" id="ARBA00023034"/>
    </source>
</evidence>
<protein>
    <submittedName>
        <fullName evidence="9">Uncharacterized protein</fullName>
    </submittedName>
</protein>
<evidence type="ECO:0000256" key="1">
    <source>
        <dbReference type="ARBA" id="ARBA00004555"/>
    </source>
</evidence>
<dbReference type="InterPro" id="IPR045126">
    <property type="entry name" value="TRAPPC10/Trs130"/>
</dbReference>
<dbReference type="GeneID" id="43584656"/>
<feature type="domain" description="DUF7076" evidence="6">
    <location>
        <begin position="561"/>
        <end position="671"/>
    </location>
</feature>
<evidence type="ECO:0000313" key="10">
    <source>
        <dbReference type="Proteomes" id="UP000398389"/>
    </source>
</evidence>
<comment type="subcellular location">
    <subcellularLocation>
        <location evidence="1">Golgi apparatus</location>
    </subcellularLocation>
</comment>
<dbReference type="GO" id="GO:1990071">
    <property type="term" value="C:TRAPPII protein complex"/>
    <property type="evidence" value="ECO:0007669"/>
    <property type="project" value="InterPro"/>
</dbReference>
<dbReference type="InterPro" id="IPR056916">
    <property type="entry name" value="NTS_TR130"/>
</dbReference>
<dbReference type="GO" id="GO:0034498">
    <property type="term" value="P:early endosome to Golgi transport"/>
    <property type="evidence" value="ECO:0007669"/>
    <property type="project" value="TreeGrafter"/>
</dbReference>
<dbReference type="GO" id="GO:0005829">
    <property type="term" value="C:cytosol"/>
    <property type="evidence" value="ECO:0007669"/>
    <property type="project" value="GOC"/>
</dbReference>
<dbReference type="PANTHER" id="PTHR13251:SF3">
    <property type="entry name" value="TRAFFICKING PROTEIN PARTICLE COMPLEX SUBUNIT 10"/>
    <property type="match status" value="1"/>
</dbReference>
<dbReference type="InterPro" id="IPR056913">
    <property type="entry name" value="TRAPPC10/Trs130_N"/>
</dbReference>
<evidence type="ECO:0000259" key="7">
    <source>
        <dbReference type="Pfam" id="PF23274"/>
    </source>
</evidence>
<dbReference type="Pfam" id="PF23274">
    <property type="entry name" value="DUF7077"/>
    <property type="match status" value="1"/>
</dbReference>
<name>A0A5E8C2Z8_9ASCO</name>
<sequence length="1155" mass="131450">MSGANMVPSLDKKTEIAYYDPFDVLSEIRDTFVSQFPLTKLHWNHPLRPLRTIEKLDVDLVEETANSLATPKHQMLGLSPEPYLKIAFVKCEDNDTYRGTIRKIIREWFEKNVTGVRDPTEWLIVHYVPSGGKTSSSTRFKYGVFDKIKIDFNTDSKQDRVLQIRKDYSTDQARTEAWKELMTKIKEGLLSSFSKRVDLYQNEVNKLETEKHVLGWNFGKFFIMKEGLALAFERMNLFEDALLLYDELEEAFTQIQQSKAITFFSDIGFEKLPEPLLSLQNNTTMRHSILSNTVSLFDFQSYLFSRQAYLLLCIAKSAPSPSIGFMKIGELFLRLRSFLGEMTGLLLSNKKNQYLVAEWIYNVAQEFLASTSWVESSVVREVAEGRGELIVILRTSLETIAASEGWVIEGVLSDISLEDNFVKDKNYKITNEIMKSNLTSSSIFFEEYRSLTLQALAEFKMTDKGRIQTRLTAQLALLEYQLGNYESTAKLLRTIPDIFRSEGWDLVSTSLLMIYVNCLKHFDQKEDMLIHSLELLSCHPYLAPEDVKERIDVVQSLADLVSCSTSLDNFFTTTIDTNVTSVSDSDTYILRVTFLNPLKFPFPINSATITMRNVNDSSDVLSFEVKGANPIILQPGNTTLKFENRRFEQVKFKITALFMIRGKLSFTKNYSDQAPILLQLYTSKNNFHARYQVPETSMLTERRIGILLEPGINDVIGGTVAFKSITPGLKLIPQKARNETYISNLTTVNVSDNRSSVISFTNIGSDQKAMISVPYAIDFDVMSVKIRAIINYKTEKGEFQHILEDVLDISLALSVNVQDFYKGDKLFSKFLISCNHMEKPVRILETNLKSTKNFTTSTPSGTNKPCISYPNGPVSYVFCIKKNPDAPAVVESVPLVIKHRYIKDECILDVAKALSKIISGTQYSRYELLLKKSLHMLSFDIMAYLRSGKVIIPENSWSYISTLDTLSMLGSAEKTELIQLLDKNVNKCLRSCSCDPKNENYYQSITRNLIIPVSIPQVHVVHNIELLLPSEDHFVVGKSVTCDLSIATVQNWAPSLSKNSLNERIKFIYDLGISENWAFSGKKKSFFEINGEGNEQNFKLTLIPLRTGKLLFPRVDVQMVQSTSKVSFTMEINYRNDSQFAVVVPEFKDKLTLSF</sequence>
<dbReference type="RefSeq" id="XP_031856447.1">
    <property type="nucleotide sequence ID" value="XM_032000556.1"/>
</dbReference>
<proteinExistence type="predicted"/>
<dbReference type="OrthoDB" id="10256906at2759"/>
<feature type="domain" description="Trs130 NTS" evidence="8">
    <location>
        <begin position="331"/>
        <end position="528"/>
    </location>
</feature>
<dbReference type="EMBL" id="CABVLU010000005">
    <property type="protein sequence ID" value="VVT57732.1"/>
    <property type="molecule type" value="Genomic_DNA"/>
</dbReference>
<feature type="domain" description="TRAPPC10/Trs130 N-terminal" evidence="5">
    <location>
        <begin position="12"/>
        <end position="315"/>
    </location>
</feature>
<keyword evidence="10" id="KW-1185">Reference proteome</keyword>
<gene>
    <name evidence="9" type="ORF">SAPINGB_P005842</name>
</gene>
<evidence type="ECO:0000259" key="4">
    <source>
        <dbReference type="Pfam" id="PF12584"/>
    </source>
</evidence>
<dbReference type="Pfam" id="PF12584">
    <property type="entry name" value="TRAPPC10"/>
    <property type="match status" value="1"/>
</dbReference>
<feature type="domain" description="DUF7077" evidence="7">
    <location>
        <begin position="685"/>
        <end position="806"/>
    </location>
</feature>
<dbReference type="Proteomes" id="UP000398389">
    <property type="component" value="Unassembled WGS sequence"/>
</dbReference>
<organism evidence="9 10">
    <name type="scientific">Magnusiomyces paraingens</name>
    <dbReference type="NCBI Taxonomy" id="2606893"/>
    <lineage>
        <taxon>Eukaryota</taxon>
        <taxon>Fungi</taxon>
        <taxon>Dikarya</taxon>
        <taxon>Ascomycota</taxon>
        <taxon>Saccharomycotina</taxon>
        <taxon>Dipodascomycetes</taxon>
        <taxon>Dipodascales</taxon>
        <taxon>Dipodascaceae</taxon>
        <taxon>Magnusiomyces</taxon>
    </lineage>
</organism>
<evidence type="ECO:0000259" key="8">
    <source>
        <dbReference type="Pfam" id="PF24967"/>
    </source>
</evidence>
<dbReference type="Pfam" id="PF24967">
    <property type="entry name" value="NTS_TR130"/>
    <property type="match status" value="1"/>
</dbReference>
<reference evidence="9 10" key="1">
    <citation type="submission" date="2019-09" db="EMBL/GenBank/DDBJ databases">
        <authorList>
            <person name="Brejova B."/>
        </authorList>
    </citation>
    <scope>NUCLEOTIDE SEQUENCE [LARGE SCALE GENOMIC DNA]</scope>
</reference>
<dbReference type="PANTHER" id="PTHR13251">
    <property type="entry name" value="EPILEPSY HOLOPROSENCEPHALY CANDIDATE 1/TMEM1"/>
    <property type="match status" value="1"/>
</dbReference>
<feature type="domain" description="TRAPPC10/Trs130 C-terminal" evidence="4">
    <location>
        <begin position="1012"/>
        <end position="1126"/>
    </location>
</feature>
<evidence type="ECO:0000256" key="2">
    <source>
        <dbReference type="ARBA" id="ARBA00022448"/>
    </source>
</evidence>
<dbReference type="InterPro" id="IPR022233">
    <property type="entry name" value="TRAPPC10/Trs130_C"/>
</dbReference>
<evidence type="ECO:0000259" key="5">
    <source>
        <dbReference type="Pfam" id="PF23036"/>
    </source>
</evidence>
<dbReference type="GO" id="GO:0006891">
    <property type="term" value="P:intra-Golgi vesicle-mediated transport"/>
    <property type="evidence" value="ECO:0007669"/>
    <property type="project" value="TreeGrafter"/>
</dbReference>
<accession>A0A5E8C2Z8</accession>
<dbReference type="InterPro" id="IPR055505">
    <property type="entry name" value="DUF7077"/>
</dbReference>
<evidence type="ECO:0000313" key="9">
    <source>
        <dbReference type="EMBL" id="VVT57732.1"/>
    </source>
</evidence>
<dbReference type="Pfam" id="PF23273">
    <property type="entry name" value="DUF7076"/>
    <property type="match status" value="1"/>
</dbReference>
<dbReference type="InterPro" id="IPR055504">
    <property type="entry name" value="DUF7076"/>
</dbReference>
<dbReference type="AlphaFoldDB" id="A0A5E8C2Z8"/>